<name>A0A8T1B8P6_9STRA</name>
<dbReference type="Gene3D" id="2.130.10.10">
    <property type="entry name" value="YVTN repeat-like/Quinoprotein amine dehydrogenase"/>
    <property type="match status" value="2"/>
</dbReference>
<dbReference type="PROSITE" id="PS51464">
    <property type="entry name" value="SIS"/>
    <property type="match status" value="1"/>
</dbReference>
<dbReference type="GO" id="GO:0016853">
    <property type="term" value="F:isomerase activity"/>
    <property type="evidence" value="ECO:0007669"/>
    <property type="project" value="InterPro"/>
</dbReference>
<dbReference type="InterPro" id="IPR015943">
    <property type="entry name" value="WD40/YVTN_repeat-like_dom_sf"/>
</dbReference>
<dbReference type="NCBIfam" id="TIGR03127">
    <property type="entry name" value="RuMP_HxlB"/>
    <property type="match status" value="1"/>
</dbReference>
<dbReference type="GO" id="GO:0097367">
    <property type="term" value="F:carbohydrate derivative binding"/>
    <property type="evidence" value="ECO:0007669"/>
    <property type="project" value="InterPro"/>
</dbReference>
<proteinExistence type="inferred from homology"/>
<dbReference type="Pfam" id="PF10282">
    <property type="entry name" value="Lactonase"/>
    <property type="match status" value="2"/>
</dbReference>
<organism evidence="4 5">
    <name type="scientific">Phytophthora cactorum</name>
    <dbReference type="NCBI Taxonomy" id="29920"/>
    <lineage>
        <taxon>Eukaryota</taxon>
        <taxon>Sar</taxon>
        <taxon>Stramenopiles</taxon>
        <taxon>Oomycota</taxon>
        <taxon>Peronosporomycetes</taxon>
        <taxon>Peronosporales</taxon>
        <taxon>Peronosporaceae</taxon>
        <taxon>Phytophthora</taxon>
    </lineage>
</organism>
<sequence length="445" mass="47435">MSEAVALSIDPSTGKLTLLNRNDSISAPPCHIQRDPSGKYLILSSYHGGLVGLQALTDNGEVGALLDEKKHEGQGAHPERQDKPHVHSAFFSPDGKYMMVQDLGADKIAIYSIDADKNELVLHSETKTHAGAGPRHLAFHPNGQFAYVINEVDSSITSFQYDAAAVDADKGHLTLVEHVSAEGEHPRHFALTPNGKLLIAANRDTNNIVTFTVDQESGRLKYTGHSTGVSKPAAVSQDKQTKPQLQLKCNVSLNKGKQMSKTQYAADILKELERTLSQIDDAEMQAMAEHILAAEQIFVAGAGRSGLMGKAFAMRLMQMGLRVYVVGETVTPGISSKDFLLLCSGSGETGSLVAMAQKASSAGAPVGLITIKPESTIGQLATTVVRLPASAKEDTATSGADVTIQPMGSLFEQGLLIGMDALILTMMEMKGMTGADMFGRHANLE</sequence>
<gene>
    <name evidence="4" type="ORF">PC117_g22460</name>
</gene>
<dbReference type="InterPro" id="IPR046348">
    <property type="entry name" value="SIS_dom_sf"/>
</dbReference>
<dbReference type="Gene3D" id="3.40.50.10490">
    <property type="entry name" value="Glucose-6-phosphate isomerase like protein, domain 1"/>
    <property type="match status" value="1"/>
</dbReference>
<dbReference type="Proteomes" id="UP000736787">
    <property type="component" value="Unassembled WGS sequence"/>
</dbReference>
<comment type="similarity">
    <text evidence="2">Belongs to the SIS family. PHI subfamily.</text>
</comment>
<feature type="domain" description="SIS" evidence="3">
    <location>
        <begin position="287"/>
        <end position="432"/>
    </location>
</feature>
<dbReference type="SUPFAM" id="SSF53697">
    <property type="entry name" value="SIS domain"/>
    <property type="match status" value="1"/>
</dbReference>
<dbReference type="InterPro" id="IPR017552">
    <property type="entry name" value="PHI/rmpB"/>
</dbReference>
<dbReference type="GO" id="GO:1901135">
    <property type="term" value="P:carbohydrate derivative metabolic process"/>
    <property type="evidence" value="ECO:0007669"/>
    <property type="project" value="InterPro"/>
</dbReference>
<dbReference type="Pfam" id="PF01380">
    <property type="entry name" value="SIS"/>
    <property type="match status" value="1"/>
</dbReference>
<dbReference type="EMBL" id="RCMK01001240">
    <property type="protein sequence ID" value="KAG2898724.1"/>
    <property type="molecule type" value="Genomic_DNA"/>
</dbReference>
<dbReference type="SUPFAM" id="SSF50974">
    <property type="entry name" value="Nitrous oxide reductase, N-terminal domain"/>
    <property type="match status" value="1"/>
</dbReference>
<dbReference type="InterPro" id="IPR050282">
    <property type="entry name" value="Cycloisomerase_2"/>
</dbReference>
<dbReference type="CDD" id="cd05005">
    <property type="entry name" value="SIS_PHI"/>
    <property type="match status" value="1"/>
</dbReference>
<evidence type="ECO:0000256" key="1">
    <source>
        <dbReference type="ARBA" id="ARBA00005564"/>
    </source>
</evidence>
<dbReference type="PANTHER" id="PTHR30344">
    <property type="entry name" value="6-PHOSPHOGLUCONOLACTONASE-RELATED"/>
    <property type="match status" value="1"/>
</dbReference>
<dbReference type="PANTHER" id="PTHR30344:SF1">
    <property type="entry name" value="6-PHOSPHOGLUCONOLACTONASE"/>
    <property type="match status" value="1"/>
</dbReference>
<evidence type="ECO:0000259" key="3">
    <source>
        <dbReference type="PROSITE" id="PS51464"/>
    </source>
</evidence>
<accession>A0A8T1B8P6</accession>
<evidence type="ECO:0000313" key="4">
    <source>
        <dbReference type="EMBL" id="KAG2898724.1"/>
    </source>
</evidence>
<evidence type="ECO:0000256" key="2">
    <source>
        <dbReference type="ARBA" id="ARBA00009235"/>
    </source>
</evidence>
<dbReference type="GO" id="GO:0017057">
    <property type="term" value="F:6-phosphogluconolactonase activity"/>
    <property type="evidence" value="ECO:0007669"/>
    <property type="project" value="TreeGrafter"/>
</dbReference>
<protein>
    <recommendedName>
        <fullName evidence="3">SIS domain-containing protein</fullName>
    </recommendedName>
</protein>
<dbReference type="InterPro" id="IPR011045">
    <property type="entry name" value="N2O_reductase_N"/>
</dbReference>
<dbReference type="InterPro" id="IPR019405">
    <property type="entry name" value="Lactonase_7-beta_prop"/>
</dbReference>
<evidence type="ECO:0000313" key="5">
    <source>
        <dbReference type="Proteomes" id="UP000736787"/>
    </source>
</evidence>
<comment type="similarity">
    <text evidence="1">Belongs to the cycloisomerase 2 family.</text>
</comment>
<reference evidence="4" key="1">
    <citation type="submission" date="2018-10" db="EMBL/GenBank/DDBJ databases">
        <title>Effector identification in a new, highly contiguous assembly of the strawberry crown rot pathogen Phytophthora cactorum.</title>
        <authorList>
            <person name="Armitage A.D."/>
            <person name="Nellist C.F."/>
            <person name="Bates H."/>
            <person name="Vickerstaff R.J."/>
            <person name="Harrison R.J."/>
        </authorList>
    </citation>
    <scope>NUCLEOTIDE SEQUENCE</scope>
    <source>
        <strain evidence="4">4040</strain>
    </source>
</reference>
<dbReference type="InterPro" id="IPR001347">
    <property type="entry name" value="SIS_dom"/>
</dbReference>
<dbReference type="AlphaFoldDB" id="A0A8T1B8P6"/>
<comment type="caution">
    <text evidence="4">The sequence shown here is derived from an EMBL/GenBank/DDBJ whole genome shotgun (WGS) entry which is preliminary data.</text>
</comment>